<dbReference type="EMBL" id="CCKQ01003331">
    <property type="protein sequence ID" value="CDW74456.1"/>
    <property type="molecule type" value="Genomic_DNA"/>
</dbReference>
<reference evidence="2 3" key="1">
    <citation type="submission" date="2014-06" db="EMBL/GenBank/DDBJ databases">
        <authorList>
            <person name="Swart Estienne"/>
        </authorList>
    </citation>
    <scope>NUCLEOTIDE SEQUENCE [LARGE SCALE GENOMIC DNA]</scope>
    <source>
        <strain evidence="2 3">130c</strain>
    </source>
</reference>
<protein>
    <submittedName>
        <fullName evidence="2">Uncharacterized protein</fullName>
    </submittedName>
</protein>
<accession>A0A077ZX14</accession>
<feature type="transmembrane region" description="Helical" evidence="1">
    <location>
        <begin position="37"/>
        <end position="60"/>
    </location>
</feature>
<gene>
    <name evidence="2" type="primary">Contig14927.g15913</name>
    <name evidence="2" type="ORF">STYLEM_3435</name>
</gene>
<organism evidence="2 3">
    <name type="scientific">Stylonychia lemnae</name>
    <name type="common">Ciliate</name>
    <dbReference type="NCBI Taxonomy" id="5949"/>
    <lineage>
        <taxon>Eukaryota</taxon>
        <taxon>Sar</taxon>
        <taxon>Alveolata</taxon>
        <taxon>Ciliophora</taxon>
        <taxon>Intramacronucleata</taxon>
        <taxon>Spirotrichea</taxon>
        <taxon>Stichotrichia</taxon>
        <taxon>Sporadotrichida</taxon>
        <taxon>Oxytrichidae</taxon>
        <taxon>Stylonychinae</taxon>
        <taxon>Stylonychia</taxon>
    </lineage>
</organism>
<sequence length="143" mass="16187">MDLQIVIIGEADFKKTHQLKQSNSLVESSFSLSKASYVLSITALLNTSLCSAIALIFLLLNLPTQSVSRIVPGDDGLYGLWPEYIGKLRLCQVDKCLLLGFHYNWNHSNYFNCHYYSRPAINNASGRLFISNSDYFFFVYGID</sequence>
<keyword evidence="1" id="KW-0812">Transmembrane</keyword>
<keyword evidence="1" id="KW-1133">Transmembrane helix</keyword>
<keyword evidence="3" id="KW-1185">Reference proteome</keyword>
<proteinExistence type="predicted"/>
<dbReference type="InParanoid" id="A0A077ZX14"/>
<evidence type="ECO:0000256" key="1">
    <source>
        <dbReference type="SAM" id="Phobius"/>
    </source>
</evidence>
<dbReference type="AlphaFoldDB" id="A0A077ZX14"/>
<evidence type="ECO:0000313" key="2">
    <source>
        <dbReference type="EMBL" id="CDW74456.1"/>
    </source>
</evidence>
<dbReference type="Proteomes" id="UP000039865">
    <property type="component" value="Unassembled WGS sequence"/>
</dbReference>
<name>A0A077ZX14_STYLE</name>
<keyword evidence="1" id="KW-0472">Membrane</keyword>
<evidence type="ECO:0000313" key="3">
    <source>
        <dbReference type="Proteomes" id="UP000039865"/>
    </source>
</evidence>